<feature type="compositionally biased region" description="Acidic residues" evidence="8">
    <location>
        <begin position="195"/>
        <end position="204"/>
    </location>
</feature>
<organism evidence="10 11">
    <name type="scientific">Polarella glacialis</name>
    <name type="common">Dinoflagellate</name>
    <dbReference type="NCBI Taxonomy" id="89957"/>
    <lineage>
        <taxon>Eukaryota</taxon>
        <taxon>Sar</taxon>
        <taxon>Alveolata</taxon>
        <taxon>Dinophyceae</taxon>
        <taxon>Suessiales</taxon>
        <taxon>Suessiaceae</taxon>
        <taxon>Polarella</taxon>
    </lineage>
</organism>
<evidence type="ECO:0000256" key="4">
    <source>
        <dbReference type="ARBA" id="ARBA00022759"/>
    </source>
</evidence>
<feature type="region of interest" description="Disordered" evidence="8">
    <location>
        <begin position="227"/>
        <end position="264"/>
    </location>
</feature>
<evidence type="ECO:0000256" key="5">
    <source>
        <dbReference type="ARBA" id="ARBA00022801"/>
    </source>
</evidence>
<reference evidence="10" key="1">
    <citation type="submission" date="2021-02" db="EMBL/GenBank/DDBJ databases">
        <authorList>
            <person name="Dougan E. K."/>
            <person name="Rhodes N."/>
            <person name="Thang M."/>
            <person name="Chan C."/>
        </authorList>
    </citation>
    <scope>NUCLEOTIDE SEQUENCE</scope>
</reference>
<feature type="region of interest" description="Disordered" evidence="8">
    <location>
        <begin position="369"/>
        <end position="411"/>
    </location>
</feature>
<protein>
    <recommendedName>
        <fullName evidence="9">Nucleotide-diphospho-sugar transferase domain-containing protein</fullName>
    </recommendedName>
</protein>
<feature type="region of interest" description="Disordered" evidence="8">
    <location>
        <begin position="1010"/>
        <end position="1030"/>
    </location>
</feature>
<dbReference type="PANTHER" id="PTHR14596">
    <property type="entry name" value="ZINC FINGER PROTEIN"/>
    <property type="match status" value="1"/>
</dbReference>
<evidence type="ECO:0000256" key="6">
    <source>
        <dbReference type="ARBA" id="ARBA00023157"/>
    </source>
</evidence>
<comment type="similarity">
    <text evidence="1">Belongs to the nuclease type I family.</text>
</comment>
<keyword evidence="3" id="KW-0479">Metal-binding</keyword>
<dbReference type="GO" id="GO:0004519">
    <property type="term" value="F:endonuclease activity"/>
    <property type="evidence" value="ECO:0007669"/>
    <property type="project" value="UniProtKB-KW"/>
</dbReference>
<dbReference type="InterPro" id="IPR005069">
    <property type="entry name" value="Nucl-diP-sugar_transferase"/>
</dbReference>
<dbReference type="Gene3D" id="1.10.575.10">
    <property type="entry name" value="P1 Nuclease"/>
    <property type="match status" value="1"/>
</dbReference>
<keyword evidence="6" id="KW-1015">Disulfide bond</keyword>
<keyword evidence="4" id="KW-0255">Endonuclease</keyword>
<dbReference type="GO" id="GO:0016788">
    <property type="term" value="F:hydrolase activity, acting on ester bonds"/>
    <property type="evidence" value="ECO:0007669"/>
    <property type="project" value="InterPro"/>
</dbReference>
<evidence type="ECO:0000256" key="2">
    <source>
        <dbReference type="ARBA" id="ARBA00022722"/>
    </source>
</evidence>
<feature type="domain" description="Nucleotide-diphospho-sugar transferase" evidence="9">
    <location>
        <begin position="299"/>
        <end position="470"/>
    </location>
</feature>
<evidence type="ECO:0000256" key="3">
    <source>
        <dbReference type="ARBA" id="ARBA00022723"/>
    </source>
</evidence>
<evidence type="ECO:0000259" key="9">
    <source>
        <dbReference type="Pfam" id="PF03407"/>
    </source>
</evidence>
<dbReference type="PANTHER" id="PTHR14596:SF72">
    <property type="entry name" value="ZINC FINGER PROTEIN MSN2-RELATED"/>
    <property type="match status" value="1"/>
</dbReference>
<evidence type="ECO:0000256" key="8">
    <source>
        <dbReference type="SAM" id="MobiDB-lite"/>
    </source>
</evidence>
<dbReference type="GO" id="GO:0000987">
    <property type="term" value="F:cis-regulatory region sequence-specific DNA binding"/>
    <property type="evidence" value="ECO:0007669"/>
    <property type="project" value="TreeGrafter"/>
</dbReference>
<keyword evidence="2" id="KW-0540">Nuclease</keyword>
<evidence type="ECO:0000313" key="10">
    <source>
        <dbReference type="EMBL" id="CAE8619023.1"/>
    </source>
</evidence>
<evidence type="ECO:0000256" key="1">
    <source>
        <dbReference type="ARBA" id="ARBA00009547"/>
    </source>
</evidence>
<sequence>MPKDYLDEVTVPLRRVAHFIWIAADKEAAVHPFSRFGSVSEELIRLSIFAAQSSFRSWLASLHGGRCVSVAIQQQLLTALVPNVFSGDPEHFERVMSEGFAMVFNKDLAHNLLSMDLSGTPVFGLWLHFRSVATHRLELPFSSTEELADAFGLDLLPPGATSSSRNHNHNSNDDNNKNKNKNNNDNNNSLSPTEAEPEPQEEQEQQQQERFGGARYAFEHLARLKKLRQEEEEASRSIAGMNNNDNNTNDNNNNNNDNKNTNNNTGAVAIVTMCWGKAHARRLGLWLQAAESARGALGVLVVCFDDAALGSCRKSNLHAELCADARDWPRNFFSKLAAVALCLRRGVDVLWLDTDAVILQDPIPHLRSISQEQQQQQQQEQEQQEQQEQQQEQEQEQEQQQQQQQPEELGEGQAQPNFLLSVEADSWNCINSGVFLLRASPESSRYVGMWVSLLLGRPAGVDQSVLELLLGLLPDMNFASFAQREGLLDPGAGLRARALGPLSTPSWGALDARVSFTHPVEVSYGGIQRGRVEAVAVLHVMESWPSSTLVNSQYHDLRQAGLDVVEEILKAVADGNKSEIGGRFAEFEDWLQARCAPSQQTEQLCAPSWETHDLADQFCGADPSTHLRMKRQDGLAPPLDAGPPECTTPGCSKSGNGGMGSWDSQWLTVSRMCTSDSLTFTGLIVSCARVDRWTFVSAWSPDGHERIARVAQELLEAGKHRDQIRSMMHGDVVDVANWEQTMTSKYPETAPLHWHRQDPEWTCASVGGLGGPGGHVRCDGHGATQGSLFCAMAFFFERFAHDALLKEFPEPKEPIMTPKSLPVLQKIPASEQQASHELRWLAILIGDLHQPLHWLPEYSYGKDIKVTFREAEHTLLSFWEEYLPRHLHFLQKAEIKPDLTDAEYSKRSQDWASKVPTELFREWAQDTAKQVCEGVYGPMIVNHADGSRKPDNPFQLSEELFEKWVVLAEELMSLGGERLAFVLNDILEHKRHKEAHKDGRGLHSVKTAVGTQTKKSAAGSSKTSATTKSGLIHRKLKISERRRSRKNGSVNLGIAVVVVPSLLALLTWHQRLGGGSLLRLTGKHLKM</sequence>
<dbReference type="GO" id="GO:0005634">
    <property type="term" value="C:nucleus"/>
    <property type="evidence" value="ECO:0007669"/>
    <property type="project" value="TreeGrafter"/>
</dbReference>
<dbReference type="InterPro" id="IPR003154">
    <property type="entry name" value="S1/P1nuclease"/>
</dbReference>
<dbReference type="Pfam" id="PF03407">
    <property type="entry name" value="Nucleotid_trans"/>
    <property type="match status" value="1"/>
</dbReference>
<dbReference type="OrthoDB" id="441446at2759"/>
<dbReference type="EMBL" id="CAJNNV010026797">
    <property type="protein sequence ID" value="CAE8619023.1"/>
    <property type="molecule type" value="Genomic_DNA"/>
</dbReference>
<dbReference type="SUPFAM" id="SSF48537">
    <property type="entry name" value="Phospholipase C/P1 nuclease"/>
    <property type="match status" value="1"/>
</dbReference>
<dbReference type="GO" id="GO:0042594">
    <property type="term" value="P:response to starvation"/>
    <property type="evidence" value="ECO:0007669"/>
    <property type="project" value="TreeGrafter"/>
</dbReference>
<feature type="compositionally biased region" description="Low complexity" evidence="8">
    <location>
        <begin position="242"/>
        <end position="264"/>
    </location>
</feature>
<gene>
    <name evidence="10" type="ORF">PGLA1383_LOCUS36617</name>
</gene>
<name>A0A813FZ88_POLGL</name>
<dbReference type="AlphaFoldDB" id="A0A813FZ88"/>
<dbReference type="GO" id="GO:0006308">
    <property type="term" value="P:DNA catabolic process"/>
    <property type="evidence" value="ECO:0007669"/>
    <property type="project" value="InterPro"/>
</dbReference>
<keyword evidence="5" id="KW-0378">Hydrolase</keyword>
<feature type="compositionally biased region" description="Low complexity" evidence="8">
    <location>
        <begin position="1013"/>
        <end position="1030"/>
    </location>
</feature>
<dbReference type="GO" id="GO:0046872">
    <property type="term" value="F:metal ion binding"/>
    <property type="evidence" value="ECO:0007669"/>
    <property type="project" value="UniProtKB-KW"/>
</dbReference>
<feature type="region of interest" description="Disordered" evidence="8">
    <location>
        <begin position="158"/>
        <end position="210"/>
    </location>
</feature>
<dbReference type="InterPro" id="IPR008947">
    <property type="entry name" value="PLipase_C/P1_nuclease_dom_sf"/>
</dbReference>
<proteinExistence type="inferred from homology"/>
<accession>A0A813FZ88</accession>
<dbReference type="Proteomes" id="UP000654075">
    <property type="component" value="Unassembled WGS sequence"/>
</dbReference>
<keyword evidence="7" id="KW-0325">Glycoprotein</keyword>
<keyword evidence="11" id="KW-1185">Reference proteome</keyword>
<dbReference type="Pfam" id="PF02265">
    <property type="entry name" value="S1-P1_nuclease"/>
    <property type="match status" value="1"/>
</dbReference>
<evidence type="ECO:0000313" key="11">
    <source>
        <dbReference type="Proteomes" id="UP000654075"/>
    </source>
</evidence>
<feature type="compositionally biased region" description="Low complexity" evidence="8">
    <location>
        <begin position="371"/>
        <end position="390"/>
    </location>
</feature>
<evidence type="ECO:0000256" key="7">
    <source>
        <dbReference type="ARBA" id="ARBA00023180"/>
    </source>
</evidence>
<dbReference type="GO" id="GO:0000981">
    <property type="term" value="F:DNA-binding transcription factor activity, RNA polymerase II-specific"/>
    <property type="evidence" value="ECO:0007669"/>
    <property type="project" value="TreeGrafter"/>
</dbReference>
<comment type="caution">
    <text evidence="10">The sequence shown here is derived from an EMBL/GenBank/DDBJ whole genome shotgun (WGS) entry which is preliminary data.</text>
</comment>